<reference evidence="1 2" key="2">
    <citation type="journal article" date="2010" name="Stand. Genomic Sci.">
        <title>Complete genome sequence of Syntrophothermus lipocalidus type strain (TGB-C1).</title>
        <authorList>
            <person name="Djao O.D."/>
            <person name="Zhang X."/>
            <person name="Lucas S."/>
            <person name="Lapidus A."/>
            <person name="Del Rio T.G."/>
            <person name="Nolan M."/>
            <person name="Tice H."/>
            <person name="Cheng J.F."/>
            <person name="Han C."/>
            <person name="Tapia R."/>
            <person name="Goodwin L."/>
            <person name="Pitluck S."/>
            <person name="Liolios K."/>
            <person name="Ivanova N."/>
            <person name="Mavromatis K."/>
            <person name="Mikhailova N."/>
            <person name="Ovchinnikova G."/>
            <person name="Pati A."/>
            <person name="Brambilla E."/>
            <person name="Chen A."/>
            <person name="Palaniappan K."/>
            <person name="Land M."/>
            <person name="Hauser L."/>
            <person name="Chang Y.J."/>
            <person name="Jeffries C.D."/>
            <person name="Rohde M."/>
            <person name="Sikorski J."/>
            <person name="Spring S."/>
            <person name="Goker M."/>
            <person name="Detter J.C."/>
            <person name="Woyke T."/>
            <person name="Bristow J."/>
            <person name="Eisen J.A."/>
            <person name="Markowitz V."/>
            <person name="Hugenholtz P."/>
            <person name="Kyrpides N.C."/>
            <person name="Klenk H.P."/>
        </authorList>
    </citation>
    <scope>NUCLEOTIDE SEQUENCE [LARGE SCALE GENOMIC DNA]</scope>
    <source>
        <strain evidence="2">DSM 12680 / TGB-C1</strain>
    </source>
</reference>
<gene>
    <name evidence="1" type="ordered locus">Slip_1389</name>
</gene>
<dbReference type="OrthoDB" id="2083311at2"/>
<protein>
    <submittedName>
        <fullName evidence="1">Uncharacterized protein</fullName>
    </submittedName>
</protein>
<organism evidence="1 2">
    <name type="scientific">Syntrophothermus lipocalidus (strain DSM 12680 / TGB-C1)</name>
    <dbReference type="NCBI Taxonomy" id="643648"/>
    <lineage>
        <taxon>Bacteria</taxon>
        <taxon>Bacillati</taxon>
        <taxon>Bacillota</taxon>
        <taxon>Clostridia</taxon>
        <taxon>Eubacteriales</taxon>
        <taxon>Syntrophomonadaceae</taxon>
        <taxon>Syntrophothermus</taxon>
    </lineage>
</organism>
<proteinExistence type="predicted"/>
<dbReference type="HOGENOM" id="CLU_1668530_0_0_9"/>
<dbReference type="RefSeq" id="WP_013175554.1">
    <property type="nucleotide sequence ID" value="NC_014220.1"/>
</dbReference>
<dbReference type="STRING" id="643648.Slip_1389"/>
<keyword evidence="2" id="KW-1185">Reference proteome</keyword>
<dbReference type="Proteomes" id="UP000000378">
    <property type="component" value="Chromosome"/>
</dbReference>
<dbReference type="EMBL" id="CP002048">
    <property type="protein sequence ID" value="ADI02152.1"/>
    <property type="molecule type" value="Genomic_DNA"/>
</dbReference>
<dbReference type="eggNOG" id="ENOG5030KVK">
    <property type="taxonomic scope" value="Bacteria"/>
</dbReference>
<evidence type="ECO:0000313" key="1">
    <source>
        <dbReference type="EMBL" id="ADI02152.1"/>
    </source>
</evidence>
<dbReference type="AlphaFoldDB" id="D7CN67"/>
<dbReference type="KEGG" id="slp:Slip_1389"/>
<reference evidence="2" key="1">
    <citation type="journal article" date="2010" name="Stand. Genomic Sci.">
        <title>Complete genome sequence of Syntrophothermus lipocalidus type strain (TGB-C1T).</title>
        <authorList>
            <consortium name="US DOE Joint Genome Institute (JGI-PGF)"/>
            <person name="Djao O."/>
            <person name="Zhang X."/>
            <person name="Lucas S."/>
            <person name="Lapidus A."/>
            <person name="Glavina Del Rio T."/>
            <person name="Nolan M."/>
            <person name="Tice H."/>
            <person name="Cheng J."/>
            <person name="Han C."/>
            <person name="Tapia R."/>
            <person name="Goodwin L."/>
            <person name="Pitluck S."/>
            <person name="Liolios K."/>
            <person name="Ivanova N."/>
            <person name="Mavromatis K."/>
            <person name="Mikhailova N."/>
            <person name="Ovchinnikova G."/>
            <person name="Pati A."/>
            <person name="Brambilla E."/>
            <person name="Chen A."/>
            <person name="Palaniappan K."/>
            <person name="Land M."/>
            <person name="Hauser L."/>
            <person name="Chang Y."/>
            <person name="Jeffries C."/>
            <person name="Rohde M."/>
            <person name="Sikorski J."/>
            <person name="Spring S."/>
            <person name="Goker M."/>
            <person name="Detter J."/>
            <person name="Woyke T."/>
            <person name="Bristow J."/>
            <person name="Eisen J."/>
            <person name="Markowitz V."/>
            <person name="Hugenholtz P."/>
            <person name="Kyrpides N."/>
            <person name="Klenk H."/>
        </authorList>
    </citation>
    <scope>NUCLEOTIDE SEQUENCE [LARGE SCALE GENOMIC DNA]</scope>
    <source>
        <strain evidence="2">DSM 12680 / TGB-C1</strain>
    </source>
</reference>
<sequence length="158" mass="18638">MFLEMSAQEIALLSKFNLLHPQTKQEIQEYMNYTLFRQYQRELYNALLASAAISNGLNQIVRMCEREETDAEEILTKLKQVKFYFYQTYERVKTKYEGVLVAIHAEDSLLDLGRIGFENILEAIYSNDKQQVRRETEEFIGMLRKLANRGDKRRIVAV</sequence>
<name>D7CN67_SYNLT</name>
<accession>D7CN67</accession>
<evidence type="ECO:0000313" key="2">
    <source>
        <dbReference type="Proteomes" id="UP000000378"/>
    </source>
</evidence>